<feature type="domain" description="Synapsin ATP-binding" evidence="7">
    <location>
        <begin position="218"/>
        <end position="281"/>
    </location>
</feature>
<evidence type="ECO:0000313" key="8">
    <source>
        <dbReference type="Proteomes" id="UP000504612"/>
    </source>
</evidence>
<dbReference type="FunFam" id="3.40.50.20:FF:000008">
    <property type="entry name" value="Synapsin III"/>
    <property type="match status" value="1"/>
</dbReference>
<feature type="compositionally biased region" description="Pro residues" evidence="5">
    <location>
        <begin position="59"/>
        <end position="77"/>
    </location>
</feature>
<evidence type="ECO:0000256" key="2">
    <source>
        <dbReference type="ARBA" id="ARBA00022553"/>
    </source>
</evidence>
<dbReference type="InterPro" id="IPR020898">
    <property type="entry name" value="Synapsin_ATP-bd_dom"/>
</dbReference>
<dbReference type="SUPFAM" id="SSF52440">
    <property type="entry name" value="PreATP-grasp domain"/>
    <property type="match status" value="1"/>
</dbReference>
<feature type="region of interest" description="Disordered" evidence="5">
    <location>
        <begin position="20"/>
        <end position="87"/>
    </location>
</feature>
<reference evidence="9" key="1">
    <citation type="submission" date="2025-08" db="UniProtKB">
        <authorList>
            <consortium name="RefSeq"/>
        </authorList>
    </citation>
    <scope>IDENTIFICATION</scope>
</reference>
<feature type="domain" description="Synapsin pre-ATP-grasp" evidence="6">
    <location>
        <begin position="114"/>
        <end position="216"/>
    </location>
</feature>
<accession>A0A6J1VRK1</accession>
<dbReference type="PROSITE" id="PS00415">
    <property type="entry name" value="SYNAPSIN_1"/>
    <property type="match status" value="1"/>
</dbReference>
<dbReference type="Pfam" id="PF10581">
    <property type="entry name" value="Synapsin_N"/>
    <property type="match status" value="1"/>
</dbReference>
<comment type="subcellular location">
    <subcellularLocation>
        <location evidence="4">Synapse</location>
    </subcellularLocation>
</comment>
<keyword evidence="8" id="KW-1185">Reference proteome</keyword>
<evidence type="ECO:0000256" key="1">
    <source>
        <dbReference type="ARBA" id="ARBA00008243"/>
    </source>
</evidence>
<feature type="compositionally biased region" description="Pro residues" evidence="5">
    <location>
        <begin position="31"/>
        <end position="40"/>
    </location>
</feature>
<gene>
    <name evidence="9" type="primary">LOC113427351</name>
</gene>
<dbReference type="KEGG" id="nss:113427351"/>
<feature type="non-terminal residue" evidence="9">
    <location>
        <position position="316"/>
    </location>
</feature>
<feature type="compositionally biased region" description="Low complexity" evidence="5">
    <location>
        <begin position="41"/>
        <end position="53"/>
    </location>
</feature>
<dbReference type="Gene3D" id="3.40.50.20">
    <property type="match status" value="1"/>
</dbReference>
<evidence type="ECO:0000256" key="5">
    <source>
        <dbReference type="SAM" id="MobiDB-lite"/>
    </source>
</evidence>
<dbReference type="PANTHER" id="PTHR10841">
    <property type="entry name" value="SYNAPSIN"/>
    <property type="match status" value="1"/>
</dbReference>
<proteinExistence type="inferred from homology"/>
<sequence length="316" mass="35132">MMNFLRRRLSDSSFIANLPNGYMTDLQRPEPQQPPPPAVPPASSASPSSSSPASERKPPQPAAPPPQPSQPLPPPPQQQQSVGSSFFSSLSNAVKQTAASAGLVDASSSSTAAAKKFKLLLVIDEPQTDWTKCFRGKKVHGEYDIKVEQAQFSEVSLIAHADGNYSVNVQAFRNGTKVVKSFKPDFVLVRQHSFSMAENEDFRNLIIGMHYASIPSVNSLESIYNFCDKPWVFAQLVSIYRSLGAEKFPLIEQTFYPNHKEMIANHSYVFKKSSAFSSINKEPSESLVKFYLILVEIQRSQIVPDPFYTIFEFGDM</sequence>
<dbReference type="InterPro" id="IPR001359">
    <property type="entry name" value="Synapsin"/>
</dbReference>
<evidence type="ECO:0000256" key="3">
    <source>
        <dbReference type="ARBA" id="ARBA00023018"/>
    </source>
</evidence>
<evidence type="ECO:0000259" key="7">
    <source>
        <dbReference type="Pfam" id="PF02750"/>
    </source>
</evidence>
<dbReference type="PRINTS" id="PR01368">
    <property type="entry name" value="SYNAPSIN"/>
</dbReference>
<dbReference type="Proteomes" id="UP000504612">
    <property type="component" value="Unplaced"/>
</dbReference>
<dbReference type="Pfam" id="PF02750">
    <property type="entry name" value="Synapsin_C"/>
    <property type="match status" value="1"/>
</dbReference>
<evidence type="ECO:0000313" key="9">
    <source>
        <dbReference type="RefSeq" id="XP_026545621.1"/>
    </source>
</evidence>
<dbReference type="InterPro" id="IPR016185">
    <property type="entry name" value="PreATP-grasp_dom_sf"/>
</dbReference>
<evidence type="ECO:0000256" key="4">
    <source>
        <dbReference type="ARBA" id="ARBA00034103"/>
    </source>
</evidence>
<keyword evidence="2" id="KW-0597">Phosphoprotein</keyword>
<comment type="similarity">
    <text evidence="1">Belongs to the synapsin family.</text>
</comment>
<dbReference type="GeneID" id="113427351"/>
<dbReference type="Pfam" id="PF02078">
    <property type="entry name" value="Synapsin"/>
    <property type="match status" value="1"/>
</dbReference>
<dbReference type="PANTHER" id="PTHR10841:SF20">
    <property type="entry name" value="SYNAPSIN-2"/>
    <property type="match status" value="1"/>
</dbReference>
<evidence type="ECO:0000259" key="6">
    <source>
        <dbReference type="Pfam" id="PF02078"/>
    </source>
</evidence>
<dbReference type="GO" id="GO:0007269">
    <property type="term" value="P:neurotransmitter secretion"/>
    <property type="evidence" value="ECO:0007669"/>
    <property type="project" value="InterPro"/>
</dbReference>
<protein>
    <submittedName>
        <fullName evidence="9">Synapsin-2-like</fullName>
    </submittedName>
</protein>
<dbReference type="AlphaFoldDB" id="A0A6J1VRK1"/>
<keyword evidence="3" id="KW-0770">Synapse</keyword>
<dbReference type="InterPro" id="IPR019736">
    <property type="entry name" value="Synapsin_P_site"/>
</dbReference>
<name>A0A6J1VRK1_9SAUR</name>
<dbReference type="SUPFAM" id="SSF56059">
    <property type="entry name" value="Glutathione synthetase ATP-binding domain-like"/>
    <property type="match status" value="1"/>
</dbReference>
<dbReference type="RefSeq" id="XP_026545621.1">
    <property type="nucleotide sequence ID" value="XM_026689836.1"/>
</dbReference>
<organism evidence="8 9">
    <name type="scientific">Notechis scutatus</name>
    <name type="common">mainland tiger snake</name>
    <dbReference type="NCBI Taxonomy" id="8663"/>
    <lineage>
        <taxon>Eukaryota</taxon>
        <taxon>Metazoa</taxon>
        <taxon>Chordata</taxon>
        <taxon>Craniata</taxon>
        <taxon>Vertebrata</taxon>
        <taxon>Euteleostomi</taxon>
        <taxon>Lepidosauria</taxon>
        <taxon>Squamata</taxon>
        <taxon>Bifurcata</taxon>
        <taxon>Unidentata</taxon>
        <taxon>Episquamata</taxon>
        <taxon>Toxicofera</taxon>
        <taxon>Serpentes</taxon>
        <taxon>Colubroidea</taxon>
        <taxon>Elapidae</taxon>
        <taxon>Hydrophiinae</taxon>
        <taxon>Notechis</taxon>
    </lineage>
</organism>
<dbReference type="InterPro" id="IPR020897">
    <property type="entry name" value="Synapsin_pre-ATP-grasp_dom"/>
</dbReference>
<dbReference type="GO" id="GO:0030672">
    <property type="term" value="C:synaptic vesicle membrane"/>
    <property type="evidence" value="ECO:0007669"/>
    <property type="project" value="TreeGrafter"/>
</dbReference>